<evidence type="ECO:0000256" key="4">
    <source>
        <dbReference type="ARBA" id="ARBA00022475"/>
    </source>
</evidence>
<dbReference type="RefSeq" id="WP_024463851.1">
    <property type="nucleotide sequence ID" value="NZ_CP062939.1"/>
</dbReference>
<evidence type="ECO:0000313" key="10">
    <source>
        <dbReference type="Proteomes" id="UP000029055"/>
    </source>
</evidence>
<keyword evidence="5 8" id="KW-0812">Transmembrane</keyword>
<protein>
    <submittedName>
        <fullName evidence="9">ABC transporter, permease protein, probably Coelichelin uptake porter (Iron Chelate Uptake)</fullName>
    </submittedName>
</protein>
<keyword evidence="10" id="KW-1185">Reference proteome</keyword>
<dbReference type="PANTHER" id="PTHR30472">
    <property type="entry name" value="FERRIC ENTEROBACTIN TRANSPORT SYSTEM PERMEASE PROTEIN"/>
    <property type="match status" value="1"/>
</dbReference>
<dbReference type="Gene3D" id="1.10.3470.10">
    <property type="entry name" value="ABC transporter involved in vitamin B12 uptake, BtuC"/>
    <property type="match status" value="1"/>
</dbReference>
<dbReference type="Pfam" id="PF01032">
    <property type="entry name" value="FecCD"/>
    <property type="match status" value="1"/>
</dbReference>
<evidence type="ECO:0000256" key="1">
    <source>
        <dbReference type="ARBA" id="ARBA00004651"/>
    </source>
</evidence>
<dbReference type="InterPro" id="IPR000522">
    <property type="entry name" value="ABC_transptr_permease_BtuC"/>
</dbReference>
<reference evidence="9 10" key="1">
    <citation type="submission" date="2014-03" db="EMBL/GenBank/DDBJ databases">
        <title>Genomics of Bifidobacteria.</title>
        <authorList>
            <person name="Ventura M."/>
            <person name="Milani C."/>
            <person name="Lugli G.A."/>
        </authorList>
    </citation>
    <scope>NUCLEOTIDE SEQUENCE [LARGE SCALE GENOMIC DNA]</scope>
    <source>
        <strain evidence="9 10">LMG 11597</strain>
    </source>
</reference>
<comment type="similarity">
    <text evidence="2">Belongs to the binding-protein-dependent transport system permease family. FecCD subfamily.</text>
</comment>
<keyword evidence="4" id="KW-1003">Cell membrane</keyword>
<dbReference type="SUPFAM" id="SSF81345">
    <property type="entry name" value="ABC transporter involved in vitamin B12 uptake, BtuC"/>
    <property type="match status" value="1"/>
</dbReference>
<feature type="transmembrane region" description="Helical" evidence="8">
    <location>
        <begin position="59"/>
        <end position="78"/>
    </location>
</feature>
<dbReference type="OrthoDB" id="4455417at2"/>
<dbReference type="CDD" id="cd06550">
    <property type="entry name" value="TM_ABC_iron-siderophores_like"/>
    <property type="match status" value="1"/>
</dbReference>
<dbReference type="InterPro" id="IPR037294">
    <property type="entry name" value="ABC_BtuC-like"/>
</dbReference>
<dbReference type="eggNOG" id="COG4779">
    <property type="taxonomic scope" value="Bacteria"/>
</dbReference>
<feature type="transmembrane region" description="Helical" evidence="8">
    <location>
        <begin position="113"/>
        <end position="134"/>
    </location>
</feature>
<gene>
    <name evidence="9" type="ORF">BISU_2121</name>
</gene>
<evidence type="ECO:0000256" key="8">
    <source>
        <dbReference type="SAM" id="Phobius"/>
    </source>
</evidence>
<evidence type="ECO:0000256" key="6">
    <source>
        <dbReference type="ARBA" id="ARBA00022989"/>
    </source>
</evidence>
<keyword evidence="6 8" id="KW-1133">Transmembrane helix</keyword>
<feature type="transmembrane region" description="Helical" evidence="8">
    <location>
        <begin position="200"/>
        <end position="220"/>
    </location>
</feature>
<dbReference type="STRING" id="77635.BISU_2121"/>
<evidence type="ECO:0000313" key="9">
    <source>
        <dbReference type="EMBL" id="KFI98920.1"/>
    </source>
</evidence>
<evidence type="ECO:0000256" key="2">
    <source>
        <dbReference type="ARBA" id="ARBA00007935"/>
    </source>
</evidence>
<dbReference type="PANTHER" id="PTHR30472:SF24">
    <property type="entry name" value="FERRIC ENTEROBACTIN TRANSPORT SYSTEM PERMEASE PROTEIN FEPG"/>
    <property type="match status" value="1"/>
</dbReference>
<feature type="transmembrane region" description="Helical" evidence="8">
    <location>
        <begin position="290"/>
        <end position="317"/>
    </location>
</feature>
<dbReference type="GO" id="GO:0005886">
    <property type="term" value="C:plasma membrane"/>
    <property type="evidence" value="ECO:0007669"/>
    <property type="project" value="UniProtKB-SubCell"/>
</dbReference>
<keyword evidence="3" id="KW-0813">Transport</keyword>
<sequence length="384" mass="39630">MNAERDYMHISGMVSETSSAADYYSASGASGNGATGLRQPPQESDIALNLRWLRRKASLRSLAISIALAALLFVLFFADLIFGHQIYAVGDVLAVIAGRDVPGMSFVIGELRLPRVIVGALCGIAFGMAGASFQHMLRNVMASPDIIGITAGANTTAVFGIIVLGASGVPLSLLAVAGGLATAALVAWLAWNGAFAPNRLILMGIGVAAALNAVSSWMLIRGDQWDIQAASRWLTGSLASAQWPGIPPLLTTVLACGAALLLLNRRVDVLRFGSDVATGLGVRVNPTQGAVIIVAVLLLSVATAASGPISFISFLAGPIAAQCVGPRKPAIAQAGLIGACVVLASDIVAQHVPPTQLPVGVITSIIGGPVLVILMIRMTRRQEF</sequence>
<feature type="transmembrane region" description="Helical" evidence="8">
    <location>
        <begin position="146"/>
        <end position="166"/>
    </location>
</feature>
<comment type="caution">
    <text evidence="9">The sequence shown here is derived from an EMBL/GenBank/DDBJ whole genome shotgun (WGS) entry which is preliminary data.</text>
</comment>
<comment type="subcellular location">
    <subcellularLocation>
        <location evidence="1">Cell membrane</location>
        <topology evidence="1">Multi-pass membrane protein</topology>
    </subcellularLocation>
</comment>
<dbReference type="GO" id="GO:0022857">
    <property type="term" value="F:transmembrane transporter activity"/>
    <property type="evidence" value="ECO:0007669"/>
    <property type="project" value="InterPro"/>
</dbReference>
<dbReference type="AlphaFoldDB" id="A0A087DTS0"/>
<proteinExistence type="inferred from homology"/>
<dbReference type="EMBL" id="JGZR01000016">
    <property type="protein sequence ID" value="KFI98920.1"/>
    <property type="molecule type" value="Genomic_DNA"/>
</dbReference>
<dbReference type="GO" id="GO:0033214">
    <property type="term" value="P:siderophore-iron import into cell"/>
    <property type="evidence" value="ECO:0007669"/>
    <property type="project" value="TreeGrafter"/>
</dbReference>
<organism evidence="9 10">
    <name type="scientific">Bifidobacterium subtile</name>
    <dbReference type="NCBI Taxonomy" id="77635"/>
    <lineage>
        <taxon>Bacteria</taxon>
        <taxon>Bacillati</taxon>
        <taxon>Actinomycetota</taxon>
        <taxon>Actinomycetes</taxon>
        <taxon>Bifidobacteriales</taxon>
        <taxon>Bifidobacteriaceae</taxon>
        <taxon>Bifidobacterium</taxon>
    </lineage>
</organism>
<name>A0A087DTS0_9BIFI</name>
<evidence type="ECO:0000256" key="7">
    <source>
        <dbReference type="ARBA" id="ARBA00023136"/>
    </source>
</evidence>
<feature type="transmembrane region" description="Helical" evidence="8">
    <location>
        <begin position="173"/>
        <end position="194"/>
    </location>
</feature>
<accession>A0A087DTS0</accession>
<evidence type="ECO:0000256" key="5">
    <source>
        <dbReference type="ARBA" id="ARBA00022692"/>
    </source>
</evidence>
<keyword evidence="7 8" id="KW-0472">Membrane</keyword>
<feature type="transmembrane region" description="Helical" evidence="8">
    <location>
        <begin position="355"/>
        <end position="376"/>
    </location>
</feature>
<dbReference type="Proteomes" id="UP000029055">
    <property type="component" value="Unassembled WGS sequence"/>
</dbReference>
<evidence type="ECO:0000256" key="3">
    <source>
        <dbReference type="ARBA" id="ARBA00022448"/>
    </source>
</evidence>
<feature type="transmembrane region" description="Helical" evidence="8">
    <location>
        <begin position="241"/>
        <end position="263"/>
    </location>
</feature>